<evidence type="ECO:0000313" key="2">
    <source>
        <dbReference type="Proteomes" id="UP001315686"/>
    </source>
</evidence>
<dbReference type="RefSeq" id="WP_327792480.1">
    <property type="nucleotide sequence ID" value="NZ_JADQAZ010000001.1"/>
</dbReference>
<name>A0AAP2CKU5_9RHOB</name>
<gene>
    <name evidence="1" type="ORF">IV417_02650</name>
</gene>
<reference evidence="1 2" key="1">
    <citation type="journal article" date="2021" name="Arch. Microbiol.">
        <title>Harenicola maris gen. nov., sp. nov. isolated from the Sea of Japan shallow sediments.</title>
        <authorList>
            <person name="Romanenko L.A."/>
            <person name="Kurilenko V.V."/>
            <person name="Chernysheva N.Y."/>
            <person name="Tekutyeva L.A."/>
            <person name="Velansky P.V."/>
            <person name="Svetashev V.I."/>
            <person name="Isaeva M.P."/>
        </authorList>
    </citation>
    <scope>NUCLEOTIDE SEQUENCE [LARGE SCALE GENOMIC DNA]</scope>
    <source>
        <strain evidence="1 2">KMM 3653</strain>
    </source>
</reference>
<comment type="caution">
    <text evidence="1">The sequence shown here is derived from an EMBL/GenBank/DDBJ whole genome shotgun (WGS) entry which is preliminary data.</text>
</comment>
<protein>
    <submittedName>
        <fullName evidence="1">Uncharacterized protein</fullName>
    </submittedName>
</protein>
<dbReference type="Proteomes" id="UP001315686">
    <property type="component" value="Unassembled WGS sequence"/>
</dbReference>
<dbReference type="Pfam" id="PF13582">
    <property type="entry name" value="Reprolysin_3"/>
    <property type="match status" value="1"/>
</dbReference>
<accession>A0AAP2CKU5</accession>
<keyword evidence="2" id="KW-1185">Reference proteome</keyword>
<evidence type="ECO:0000313" key="1">
    <source>
        <dbReference type="EMBL" id="MBT0956274.1"/>
    </source>
</evidence>
<dbReference type="AlphaFoldDB" id="A0AAP2CKU5"/>
<dbReference type="SUPFAM" id="SSF55486">
    <property type="entry name" value="Metalloproteases ('zincins'), catalytic domain"/>
    <property type="match status" value="1"/>
</dbReference>
<sequence length="405" mass="43046">MTKPPRVSPVVQSTGPGSLLQPVVPGSAQVITPAPITPVQSQSVAPVPPTSLSPNAPTGPVIAMATCCPDVASFEGSAGARSSYFGYDDKTNLVANVGADEYWIPPGDPKTLPASKEERDGARWVSVGVGKETQLEINFDGSFTLSCLANCTYEVDPATVAEVSSPQPTATGAVFKIKGKAAGEATLKVICDGQLRGYFYIWCAVPVVIPVDVASIVTPVSRSVAYVVADLEAYINEVFRQSLISVKLKDAGAINVTPTATTYMNGAGAADITHFTELDLLAQAGATMTSNYRLYYYVAKTAHSGGLGIVSGGLGASGPGWAFFDYDLQASYNTMAHEFGHLINLSHPLHDFDKDEFPAFQLSNLSGNVLNDDPWNLMGYQGPVASRGPNRKPLRYRQWKKCNRS</sequence>
<dbReference type="EMBL" id="JADQAZ010000001">
    <property type="protein sequence ID" value="MBT0956274.1"/>
    <property type="molecule type" value="Genomic_DNA"/>
</dbReference>
<organism evidence="1 2">
    <name type="scientific">Harenicola maris</name>
    <dbReference type="NCBI Taxonomy" id="2841044"/>
    <lineage>
        <taxon>Bacteria</taxon>
        <taxon>Pseudomonadati</taxon>
        <taxon>Pseudomonadota</taxon>
        <taxon>Alphaproteobacteria</taxon>
        <taxon>Rhodobacterales</taxon>
        <taxon>Paracoccaceae</taxon>
        <taxon>Harenicola</taxon>
    </lineage>
</organism>
<proteinExistence type="predicted"/>